<feature type="active site" evidence="5">
    <location>
        <position position="194"/>
    </location>
</feature>
<dbReference type="PANTHER" id="PTHR42681:SF1">
    <property type="entry name" value="MALONYL-COA-ACYL CARRIER PROTEIN TRANSACYLASE, MITOCHONDRIAL"/>
    <property type="match status" value="1"/>
</dbReference>
<dbReference type="Gene3D" id="3.40.366.10">
    <property type="entry name" value="Malonyl-Coenzyme A Acyl Carrier Protein, domain 2"/>
    <property type="match status" value="1"/>
</dbReference>
<evidence type="ECO:0000313" key="8">
    <source>
        <dbReference type="Proteomes" id="UP000199017"/>
    </source>
</evidence>
<evidence type="ECO:0000259" key="6">
    <source>
        <dbReference type="SMART" id="SM00827"/>
    </source>
</evidence>
<keyword evidence="2 4" id="KW-0012">Acyltransferase</keyword>
<dbReference type="InterPro" id="IPR024925">
    <property type="entry name" value="Malonyl_CoA-ACP_transAc"/>
</dbReference>
<dbReference type="EC" id="2.3.1.39" evidence="4"/>
<dbReference type="RefSeq" id="WP_091585748.1">
    <property type="nucleotide sequence ID" value="NZ_FNDU01000007.1"/>
</dbReference>
<dbReference type="SMART" id="SM00827">
    <property type="entry name" value="PKS_AT"/>
    <property type="match status" value="1"/>
</dbReference>
<accession>A0A1G8KH96</accession>
<evidence type="ECO:0000256" key="4">
    <source>
        <dbReference type="PIRNR" id="PIRNR000446"/>
    </source>
</evidence>
<gene>
    <name evidence="7" type="ORF">SAMN05216352_107232</name>
</gene>
<dbReference type="InterPro" id="IPR001227">
    <property type="entry name" value="Ac_transferase_dom_sf"/>
</dbReference>
<dbReference type="InterPro" id="IPR016036">
    <property type="entry name" value="Malonyl_transacylase_ACP-bd"/>
</dbReference>
<dbReference type="Pfam" id="PF00698">
    <property type="entry name" value="Acyl_transf_1"/>
    <property type="match status" value="1"/>
</dbReference>
<dbReference type="GO" id="GO:0006633">
    <property type="term" value="P:fatty acid biosynthetic process"/>
    <property type="evidence" value="ECO:0007669"/>
    <property type="project" value="TreeGrafter"/>
</dbReference>
<feature type="domain" description="Malonyl-CoA:ACP transacylase (MAT)" evidence="6">
    <location>
        <begin position="6"/>
        <end position="304"/>
    </location>
</feature>
<evidence type="ECO:0000256" key="3">
    <source>
        <dbReference type="ARBA" id="ARBA00048462"/>
    </source>
</evidence>
<sequence length="308" mass="34382">MSIAFLCPGQGSQQPGMLHQLPNHPQVQKTMNDAEDLLKKDVFSLDTEKEFQSTAAVQISLFLWSIAMYRVFQAEGVKPDMAAGHSVGAFSAAVIAESLSFKEALELVRNRGKWMEEAHPSGYGMGVVTGLSYNQIKRLLKKQDPNKTVYLANLNADDQFTISGSEKALDDFLKSASNEGARKAELLDVTVPSHCKLMRAVTEKMRQYLNEISFLPPKIPYAGNAKARAFFDAESIKEDLAESISKPVYWNETVHLYYERGARLFVELSPQAVLSDLVNKTFSEARAISVSNGLENCLLLMERYNWKS</sequence>
<dbReference type="STRING" id="930129.SAMN05216352_107232"/>
<evidence type="ECO:0000256" key="2">
    <source>
        <dbReference type="ARBA" id="ARBA00023315"/>
    </source>
</evidence>
<protein>
    <recommendedName>
        <fullName evidence="4">Malonyl CoA-acyl carrier protein transacylase</fullName>
        <ecNumber evidence="4">2.3.1.39</ecNumber>
    </recommendedName>
</protein>
<dbReference type="SUPFAM" id="SSF55048">
    <property type="entry name" value="Probable ACP-binding domain of malonyl-CoA ACP transacylase"/>
    <property type="match status" value="1"/>
</dbReference>
<dbReference type="EMBL" id="FNDU01000007">
    <property type="protein sequence ID" value="SDI42833.1"/>
    <property type="molecule type" value="Genomic_DNA"/>
</dbReference>
<evidence type="ECO:0000256" key="1">
    <source>
        <dbReference type="ARBA" id="ARBA00022679"/>
    </source>
</evidence>
<dbReference type="Gene3D" id="3.30.70.250">
    <property type="entry name" value="Malonyl-CoA ACP transacylase, ACP-binding"/>
    <property type="match status" value="1"/>
</dbReference>
<proteinExistence type="inferred from homology"/>
<reference evidence="7 8" key="1">
    <citation type="submission" date="2016-10" db="EMBL/GenBank/DDBJ databases">
        <authorList>
            <person name="de Groot N.N."/>
        </authorList>
    </citation>
    <scope>NUCLEOTIDE SEQUENCE [LARGE SCALE GENOMIC DNA]</scope>
    <source>
        <strain evidence="8">P4B,CCM 7963,CECT 7998,DSM 25260,IBRC-M 10614,KCTC 13821</strain>
    </source>
</reference>
<comment type="similarity">
    <text evidence="4">Belongs to the fabD family.</text>
</comment>
<name>A0A1G8KH96_9BACI</name>
<dbReference type="PIRSF" id="PIRSF000446">
    <property type="entry name" value="Mct"/>
    <property type="match status" value="1"/>
</dbReference>
<dbReference type="InterPro" id="IPR016035">
    <property type="entry name" value="Acyl_Trfase/lysoPLipase"/>
</dbReference>
<dbReference type="GO" id="GO:0005829">
    <property type="term" value="C:cytosol"/>
    <property type="evidence" value="ECO:0007669"/>
    <property type="project" value="TreeGrafter"/>
</dbReference>
<organism evidence="7 8">
    <name type="scientific">Alteribacillus bidgolensis</name>
    <dbReference type="NCBI Taxonomy" id="930129"/>
    <lineage>
        <taxon>Bacteria</taxon>
        <taxon>Bacillati</taxon>
        <taxon>Bacillota</taxon>
        <taxon>Bacilli</taxon>
        <taxon>Bacillales</taxon>
        <taxon>Bacillaceae</taxon>
        <taxon>Alteribacillus</taxon>
    </lineage>
</organism>
<dbReference type="InterPro" id="IPR050858">
    <property type="entry name" value="Mal-CoA-ACP_Trans/PKS_FabD"/>
</dbReference>
<evidence type="ECO:0000313" key="7">
    <source>
        <dbReference type="EMBL" id="SDI42833.1"/>
    </source>
</evidence>
<dbReference type="Proteomes" id="UP000199017">
    <property type="component" value="Unassembled WGS sequence"/>
</dbReference>
<dbReference type="SUPFAM" id="SSF52151">
    <property type="entry name" value="FabD/lysophospholipase-like"/>
    <property type="match status" value="1"/>
</dbReference>
<keyword evidence="1 4" id="KW-0808">Transferase</keyword>
<dbReference type="PANTHER" id="PTHR42681">
    <property type="entry name" value="MALONYL-COA-ACYL CARRIER PROTEIN TRANSACYLASE, MITOCHONDRIAL"/>
    <property type="match status" value="1"/>
</dbReference>
<keyword evidence="8" id="KW-1185">Reference proteome</keyword>
<comment type="catalytic activity">
    <reaction evidence="3 4">
        <text>holo-[ACP] + malonyl-CoA = malonyl-[ACP] + CoA</text>
        <dbReference type="Rhea" id="RHEA:41792"/>
        <dbReference type="Rhea" id="RHEA-COMP:9623"/>
        <dbReference type="Rhea" id="RHEA-COMP:9685"/>
        <dbReference type="ChEBI" id="CHEBI:57287"/>
        <dbReference type="ChEBI" id="CHEBI:57384"/>
        <dbReference type="ChEBI" id="CHEBI:64479"/>
        <dbReference type="ChEBI" id="CHEBI:78449"/>
        <dbReference type="EC" id="2.3.1.39"/>
    </reaction>
</comment>
<evidence type="ECO:0000256" key="5">
    <source>
        <dbReference type="PIRSR" id="PIRSR000446-1"/>
    </source>
</evidence>
<dbReference type="AlphaFoldDB" id="A0A1G8KH96"/>
<dbReference type="GO" id="GO:0004314">
    <property type="term" value="F:[acyl-carrier-protein] S-malonyltransferase activity"/>
    <property type="evidence" value="ECO:0007669"/>
    <property type="project" value="UniProtKB-EC"/>
</dbReference>
<dbReference type="InterPro" id="IPR014043">
    <property type="entry name" value="Acyl_transferase_dom"/>
</dbReference>
<dbReference type="OrthoDB" id="9805460at2"/>
<feature type="active site" evidence="5">
    <location>
        <position position="86"/>
    </location>
</feature>